<comment type="caution">
    <text evidence="2">The sequence shown here is derived from an EMBL/GenBank/DDBJ whole genome shotgun (WGS) entry which is preliminary data.</text>
</comment>
<dbReference type="EMBL" id="CASHTH010001543">
    <property type="protein sequence ID" value="CAI8016599.1"/>
    <property type="molecule type" value="Genomic_DNA"/>
</dbReference>
<protein>
    <submittedName>
        <fullName evidence="2">Uncharacterized protein</fullName>
    </submittedName>
</protein>
<dbReference type="Proteomes" id="UP001174909">
    <property type="component" value="Unassembled WGS sequence"/>
</dbReference>
<organism evidence="2 3">
    <name type="scientific">Geodia barretti</name>
    <name type="common">Barrett's horny sponge</name>
    <dbReference type="NCBI Taxonomy" id="519541"/>
    <lineage>
        <taxon>Eukaryota</taxon>
        <taxon>Metazoa</taxon>
        <taxon>Porifera</taxon>
        <taxon>Demospongiae</taxon>
        <taxon>Heteroscleromorpha</taxon>
        <taxon>Tetractinellida</taxon>
        <taxon>Astrophorina</taxon>
        <taxon>Geodiidae</taxon>
        <taxon>Geodia</taxon>
    </lineage>
</organism>
<evidence type="ECO:0000313" key="2">
    <source>
        <dbReference type="EMBL" id="CAI8016599.1"/>
    </source>
</evidence>
<accession>A0AA35WDH8</accession>
<keyword evidence="3" id="KW-1185">Reference proteome</keyword>
<name>A0AA35WDH8_GEOBA</name>
<reference evidence="2" key="1">
    <citation type="submission" date="2023-03" db="EMBL/GenBank/DDBJ databases">
        <authorList>
            <person name="Steffen K."/>
            <person name="Cardenas P."/>
        </authorList>
    </citation>
    <scope>NUCLEOTIDE SEQUENCE</scope>
</reference>
<evidence type="ECO:0000313" key="3">
    <source>
        <dbReference type="Proteomes" id="UP001174909"/>
    </source>
</evidence>
<evidence type="ECO:0000256" key="1">
    <source>
        <dbReference type="SAM" id="MobiDB-lite"/>
    </source>
</evidence>
<dbReference type="AlphaFoldDB" id="A0AA35WDH8"/>
<sequence>MHLPMRAPPLTTSTCRPVVWGRDRSTYDAHDSDACQSDGCENWGSVTTTITLDNTFNSPLNKDGSGGSVQPEVDSEVKEPRPFVYLDFAGEMTSVTVTALTVDGEDVLGDLSSVGDNRFLYWPQDLDFGTHEVAFDARRS</sequence>
<gene>
    <name evidence="2" type="ORF">GBAR_LOCUS10168</name>
</gene>
<proteinExistence type="predicted"/>
<feature type="region of interest" description="Disordered" evidence="1">
    <location>
        <begin position="57"/>
        <end position="76"/>
    </location>
</feature>